<evidence type="ECO:0000313" key="1">
    <source>
        <dbReference type="EMBL" id="MCD9646000.1"/>
    </source>
</evidence>
<organism evidence="1 2">
    <name type="scientific">Datura stramonium</name>
    <name type="common">Jimsonweed</name>
    <name type="synonym">Common thornapple</name>
    <dbReference type="NCBI Taxonomy" id="4076"/>
    <lineage>
        <taxon>Eukaryota</taxon>
        <taxon>Viridiplantae</taxon>
        <taxon>Streptophyta</taxon>
        <taxon>Embryophyta</taxon>
        <taxon>Tracheophyta</taxon>
        <taxon>Spermatophyta</taxon>
        <taxon>Magnoliopsida</taxon>
        <taxon>eudicotyledons</taxon>
        <taxon>Gunneridae</taxon>
        <taxon>Pentapetalae</taxon>
        <taxon>asterids</taxon>
        <taxon>lamiids</taxon>
        <taxon>Solanales</taxon>
        <taxon>Solanaceae</taxon>
        <taxon>Solanoideae</taxon>
        <taxon>Datureae</taxon>
        <taxon>Datura</taxon>
    </lineage>
</organism>
<protein>
    <submittedName>
        <fullName evidence="1">Uncharacterized protein</fullName>
    </submittedName>
</protein>
<proteinExistence type="predicted"/>
<feature type="non-terminal residue" evidence="1">
    <location>
        <position position="1"/>
    </location>
</feature>
<name>A0ABS8VIK7_DATST</name>
<keyword evidence="2" id="KW-1185">Reference proteome</keyword>
<dbReference type="EMBL" id="JACEIK010004636">
    <property type="protein sequence ID" value="MCD9646000.1"/>
    <property type="molecule type" value="Genomic_DNA"/>
</dbReference>
<dbReference type="Proteomes" id="UP000823775">
    <property type="component" value="Unassembled WGS sequence"/>
</dbReference>
<evidence type="ECO:0000313" key="2">
    <source>
        <dbReference type="Proteomes" id="UP000823775"/>
    </source>
</evidence>
<accession>A0ABS8VIK7</accession>
<reference evidence="1 2" key="1">
    <citation type="journal article" date="2021" name="BMC Genomics">
        <title>Datura genome reveals duplications of psychoactive alkaloid biosynthetic genes and high mutation rate following tissue culture.</title>
        <authorList>
            <person name="Rajewski A."/>
            <person name="Carter-House D."/>
            <person name="Stajich J."/>
            <person name="Litt A."/>
        </authorList>
    </citation>
    <scope>NUCLEOTIDE SEQUENCE [LARGE SCALE GENOMIC DNA]</scope>
    <source>
        <strain evidence="1">AR-01</strain>
    </source>
</reference>
<sequence length="79" mass="8995">CLGKSVEKGASSIKIPILDDFELPPFNDSQIDVNLSNEFTDWVYANVSRTHGRKSAYSKKKNMIDPPFDFGVHKIDKMY</sequence>
<comment type="caution">
    <text evidence="1">The sequence shown here is derived from an EMBL/GenBank/DDBJ whole genome shotgun (WGS) entry which is preliminary data.</text>
</comment>
<gene>
    <name evidence="1" type="ORF">HAX54_035493</name>
</gene>